<dbReference type="RefSeq" id="XP_031384594.1">
    <property type="nucleotide sequence ID" value="XM_031528734.1"/>
</dbReference>
<keyword evidence="7" id="KW-0804">Transcription</keyword>
<dbReference type="SUPFAM" id="SSF52540">
    <property type="entry name" value="P-loop containing nucleoside triphosphate hydrolases"/>
    <property type="match status" value="1"/>
</dbReference>
<feature type="region of interest" description="Disordered" evidence="9">
    <location>
        <begin position="92"/>
        <end position="114"/>
    </location>
</feature>
<accession>A0A6P8CK96</accession>
<evidence type="ECO:0000313" key="12">
    <source>
        <dbReference type="RefSeq" id="XP_031384592.1"/>
    </source>
</evidence>
<gene>
    <name evidence="12 13 14 15 16 17" type="primary">LOC116198562</name>
</gene>
<dbReference type="GO" id="GO:0051707">
    <property type="term" value="P:response to other organism"/>
    <property type="evidence" value="ECO:0007669"/>
    <property type="project" value="UniProtKB-ARBA"/>
</dbReference>
<evidence type="ECO:0000313" key="14">
    <source>
        <dbReference type="RefSeq" id="XP_031384594.1"/>
    </source>
</evidence>
<dbReference type="GO" id="GO:0006952">
    <property type="term" value="P:defense response"/>
    <property type="evidence" value="ECO:0007669"/>
    <property type="project" value="UniProtKB-KW"/>
</dbReference>
<dbReference type="Pfam" id="PF03106">
    <property type="entry name" value="WRKY"/>
    <property type="match status" value="1"/>
</dbReference>
<dbReference type="Gene3D" id="3.40.50.300">
    <property type="entry name" value="P-loop containing nucleotide triphosphate hydrolases"/>
    <property type="match status" value="1"/>
</dbReference>
<dbReference type="GO" id="GO:0043565">
    <property type="term" value="F:sequence-specific DNA binding"/>
    <property type="evidence" value="ECO:0007669"/>
    <property type="project" value="InterPro"/>
</dbReference>
<reference evidence="11" key="1">
    <citation type="journal article" date="2020" name="Plant Biotechnol. J.">
        <title>The pomegranate (Punica granatum L.) draft genome dissects genetic divergence between soft- and hard-seeded cultivars.</title>
        <authorList>
            <person name="Luo X."/>
            <person name="Li H."/>
            <person name="Wu Z."/>
            <person name="Yao W."/>
            <person name="Zhao P."/>
            <person name="Cao D."/>
            <person name="Yu H."/>
            <person name="Li K."/>
            <person name="Poudel K."/>
            <person name="Zhao D."/>
            <person name="Zhang F."/>
            <person name="Xia X."/>
            <person name="Chen L."/>
            <person name="Wang Q."/>
            <person name="Jing D."/>
            <person name="Cao S."/>
        </authorList>
    </citation>
    <scope>NUCLEOTIDE SEQUENCE [LARGE SCALE GENOMIC DNA]</scope>
</reference>
<dbReference type="InterPro" id="IPR003657">
    <property type="entry name" value="WRKY_dom"/>
</dbReference>
<dbReference type="PRINTS" id="PR00364">
    <property type="entry name" value="DISEASERSIST"/>
</dbReference>
<dbReference type="RefSeq" id="XP_031384595.1">
    <property type="nucleotide sequence ID" value="XM_031528735.1"/>
</dbReference>
<dbReference type="Pfam" id="PF23282">
    <property type="entry name" value="WHD_ROQ1"/>
    <property type="match status" value="1"/>
</dbReference>
<dbReference type="InterPro" id="IPR032675">
    <property type="entry name" value="LRR_dom_sf"/>
</dbReference>
<feature type="compositionally biased region" description="Polar residues" evidence="9">
    <location>
        <begin position="283"/>
        <end position="302"/>
    </location>
</feature>
<dbReference type="RefSeq" id="XP_031384592.1">
    <property type="nucleotide sequence ID" value="XM_031528732.1"/>
</dbReference>
<sequence length="1296" mass="143774">MDGDKEPLQQQPPGDPLAPAEFSSSWSGSVCLSDKDLDSSTVRAFRRRRLYEQSQSQSVSGEIGPGGADSAGIFAELASTITEVEGARGGVSAAALEESTSSPPSVSSDCSDDLADVSTVSSGNLLAETPNNKVQKEGQKRIREPRCMFMTKSYGDVLDDGYRWRKYGQKIVKNSPYPRSYYRCTYSNCMVRKSVERSSEDPTYVITTYKGVHCHPSVGFLPGGRRVFTPNKNATAFGPQQASPLFPLLDNLPEVLDLNTSPIEVNSPPHPSSLLPRLALTSDNHQLSPHSSGEPQSPQQLRRATPPDLPTNVGLLSDTVPSGMRHSEEDIKDLIAEEASSVLGRKNFHATEHSGGINDKVEEIVNLLQVEVNDIRMLAIHGVGGVGKTTLAKIIFDQISKCFEGSSFLADIQETVGQRDDGFQVLQTKVISDILKRDCEKIASIDEGIAIIGEMCSDIRVLIVLDNVGPGFQLEELIGKLDSFGPGSRIIIITRCKDGLPRMANTYEVKNMPYWEAFQLFMKHAFGGHSYPSDEHCQFAKDIVTTVGGLPLIIEVIGSFLSHKPKKVWEDTLRQLKESKEVHEKLMICYHALNRQQKQIFIDIACFLNGEDCRVASYVWHDGASSPHEVIESLCHLSLVKIDDNYVLCMHDELKELGRQLVFKDGYGKSRMTSKLWISGRDFGMFVRMKEIERVAAIRLISDNQSTYQDTEFRKMPGLRFLYLEHANITGDFHDVFPNLKWLHWEGCPRIFKATNFLLKNLVILNLSRSKITYNWEGWTHIKMASKLKVLNLTGCDNLIVTPDFSGYPSLEKLIFERCCRLVKIDPSISHLEKLSSLNLKFCKELHTLPKELGFLKDLKELLIDGTSLRDIPTSIGHIKMLQTLSASDCLSLINIPSSVGCLKSLLELSLDNSKVTELPSSIDELVQLRKLSLRNCRLLGELPSAIGGFRESLHELDVSGTGISELPNSIGKLGRLRVLKMESSFIREIPSTIGGLTNLEQLHGSHCRSLGGDIPDSIGQLKSLKILRLGYTCITGLPSSMCDLPDLQILDLLCCDTLEMLPTLPLSLTSLRFSCKGIKKISHLVGLHGLKELVLADSGFEELLDQTIGSMETAAPSEKIQLLQNKFEMEQLGHFDLPELKVLDMCVPQINSICFDDGVAFHSLRKLVLSCVNLKILQFLPPMLVSLSMQHCWSLEILNVTGLKALSELQLQDSAICEIYGLDSLGALQILGISNCGMESLWGLDKLTSLQSLTLSCCDNLLGLPPLIKLHQLRVRKIQSCKMFHDIDDPKELIP</sequence>
<dbReference type="PANTHER" id="PTHR11017:SF570">
    <property type="entry name" value="DISEASE RESISTANCE PROTEIN (TIR-NBS CLASS)-RELATED"/>
    <property type="match status" value="1"/>
</dbReference>
<dbReference type="GO" id="GO:0043531">
    <property type="term" value="F:ADP binding"/>
    <property type="evidence" value="ECO:0007669"/>
    <property type="project" value="InterPro"/>
</dbReference>
<evidence type="ECO:0000256" key="8">
    <source>
        <dbReference type="ARBA" id="ARBA00023242"/>
    </source>
</evidence>
<dbReference type="InterPro" id="IPR003591">
    <property type="entry name" value="Leu-rich_rpt_typical-subtyp"/>
</dbReference>
<dbReference type="PANTHER" id="PTHR11017">
    <property type="entry name" value="LEUCINE-RICH REPEAT-CONTAINING PROTEIN"/>
    <property type="match status" value="1"/>
</dbReference>
<dbReference type="SUPFAM" id="SSF118290">
    <property type="entry name" value="WRKY DNA-binding domain"/>
    <property type="match status" value="1"/>
</dbReference>
<evidence type="ECO:0000313" key="13">
    <source>
        <dbReference type="RefSeq" id="XP_031384593.1"/>
    </source>
</evidence>
<keyword evidence="4" id="KW-0611">Plant defense</keyword>
<evidence type="ECO:0000256" key="5">
    <source>
        <dbReference type="ARBA" id="ARBA00023015"/>
    </source>
</evidence>
<dbReference type="PROSITE" id="PS50811">
    <property type="entry name" value="WRKY"/>
    <property type="match status" value="1"/>
</dbReference>
<dbReference type="SUPFAM" id="SSF52058">
    <property type="entry name" value="L domain-like"/>
    <property type="match status" value="2"/>
</dbReference>
<evidence type="ECO:0000259" key="10">
    <source>
        <dbReference type="PROSITE" id="PS50811"/>
    </source>
</evidence>
<dbReference type="FunFam" id="2.20.25.80:FF:000003">
    <property type="entry name" value="WRKY transcription factor 57"/>
    <property type="match status" value="1"/>
</dbReference>
<evidence type="ECO:0000256" key="4">
    <source>
        <dbReference type="ARBA" id="ARBA00022821"/>
    </source>
</evidence>
<dbReference type="GO" id="GO:0005634">
    <property type="term" value="C:nucleus"/>
    <property type="evidence" value="ECO:0007669"/>
    <property type="project" value="UniProtKB-SubCell"/>
</dbReference>
<dbReference type="RefSeq" id="XP_031384596.1">
    <property type="nucleotide sequence ID" value="XM_031528736.1"/>
</dbReference>
<dbReference type="InterPro" id="IPR058192">
    <property type="entry name" value="WHD_ROQ1-like"/>
</dbReference>
<evidence type="ECO:0000313" key="11">
    <source>
        <dbReference type="Proteomes" id="UP000515151"/>
    </source>
</evidence>
<dbReference type="Pfam" id="PF23598">
    <property type="entry name" value="LRR_14"/>
    <property type="match status" value="1"/>
</dbReference>
<dbReference type="InterPro" id="IPR055414">
    <property type="entry name" value="LRR_R13L4/SHOC2-like"/>
</dbReference>
<dbReference type="InterPro" id="IPR042197">
    <property type="entry name" value="Apaf_helical"/>
</dbReference>
<organism evidence="11 17">
    <name type="scientific">Punica granatum</name>
    <name type="common">Pomegranate</name>
    <dbReference type="NCBI Taxonomy" id="22663"/>
    <lineage>
        <taxon>Eukaryota</taxon>
        <taxon>Viridiplantae</taxon>
        <taxon>Streptophyta</taxon>
        <taxon>Embryophyta</taxon>
        <taxon>Tracheophyta</taxon>
        <taxon>Spermatophyta</taxon>
        <taxon>Magnoliopsida</taxon>
        <taxon>eudicotyledons</taxon>
        <taxon>Gunneridae</taxon>
        <taxon>Pentapetalae</taxon>
        <taxon>rosids</taxon>
        <taxon>malvids</taxon>
        <taxon>Myrtales</taxon>
        <taxon>Lythraceae</taxon>
        <taxon>Punica</taxon>
    </lineage>
</organism>
<keyword evidence="5" id="KW-0805">Transcription regulation</keyword>
<feature type="compositionally biased region" description="Low complexity" evidence="9">
    <location>
        <begin position="99"/>
        <end position="109"/>
    </location>
</feature>
<dbReference type="InterPro" id="IPR002182">
    <property type="entry name" value="NB-ARC"/>
</dbReference>
<keyword evidence="2" id="KW-0433">Leucine-rich repeat</keyword>
<evidence type="ECO:0000256" key="3">
    <source>
        <dbReference type="ARBA" id="ARBA00022737"/>
    </source>
</evidence>
<dbReference type="Gene3D" id="2.20.25.80">
    <property type="entry name" value="WRKY domain"/>
    <property type="match status" value="1"/>
</dbReference>
<dbReference type="SMART" id="SM00774">
    <property type="entry name" value="WRKY"/>
    <property type="match status" value="1"/>
</dbReference>
<dbReference type="InterPro" id="IPR027417">
    <property type="entry name" value="P-loop_NTPase"/>
</dbReference>
<dbReference type="OrthoDB" id="1671985at2759"/>
<reference evidence="12 13" key="2">
    <citation type="submission" date="2025-04" db="UniProtKB">
        <authorList>
            <consortium name="RefSeq"/>
        </authorList>
    </citation>
    <scope>IDENTIFICATION</scope>
    <source>
        <tissue evidence="12 13">Leaf</tissue>
    </source>
</reference>
<evidence type="ECO:0000313" key="15">
    <source>
        <dbReference type="RefSeq" id="XP_031384595.1"/>
    </source>
</evidence>
<dbReference type="SMART" id="SM00369">
    <property type="entry name" value="LRR_TYP"/>
    <property type="match status" value="5"/>
</dbReference>
<dbReference type="Gene3D" id="1.10.8.430">
    <property type="entry name" value="Helical domain of apoptotic protease-activating factors"/>
    <property type="match status" value="1"/>
</dbReference>
<dbReference type="Gene3D" id="3.80.10.10">
    <property type="entry name" value="Ribonuclease Inhibitor"/>
    <property type="match status" value="3"/>
</dbReference>
<evidence type="ECO:0000256" key="6">
    <source>
        <dbReference type="ARBA" id="ARBA00023125"/>
    </source>
</evidence>
<keyword evidence="3" id="KW-0677">Repeat</keyword>
<comment type="subcellular location">
    <subcellularLocation>
        <location evidence="1">Nucleus</location>
    </subcellularLocation>
</comment>
<dbReference type="RefSeq" id="XP_031384597.1">
    <property type="nucleotide sequence ID" value="XM_031528737.1"/>
</dbReference>
<keyword evidence="8" id="KW-0539">Nucleus</keyword>
<evidence type="ECO:0000256" key="1">
    <source>
        <dbReference type="ARBA" id="ARBA00004123"/>
    </source>
</evidence>
<dbReference type="Proteomes" id="UP000515151">
    <property type="component" value="Chromosome 3"/>
</dbReference>
<proteinExistence type="predicted"/>
<dbReference type="GO" id="GO:0003700">
    <property type="term" value="F:DNA-binding transcription factor activity"/>
    <property type="evidence" value="ECO:0007669"/>
    <property type="project" value="InterPro"/>
</dbReference>
<dbReference type="InterPro" id="IPR044974">
    <property type="entry name" value="Disease_R_plants"/>
</dbReference>
<dbReference type="GeneID" id="116198562"/>
<keyword evidence="11" id="KW-1185">Reference proteome</keyword>
<dbReference type="InterPro" id="IPR036576">
    <property type="entry name" value="WRKY_dom_sf"/>
</dbReference>
<protein>
    <submittedName>
        <fullName evidence="12 13">TMV resistance protein N-like isoform X1</fullName>
    </submittedName>
</protein>
<evidence type="ECO:0000256" key="7">
    <source>
        <dbReference type="ARBA" id="ARBA00023163"/>
    </source>
</evidence>
<evidence type="ECO:0000313" key="17">
    <source>
        <dbReference type="RefSeq" id="XP_031384597.1"/>
    </source>
</evidence>
<evidence type="ECO:0000313" key="16">
    <source>
        <dbReference type="RefSeq" id="XP_031384596.1"/>
    </source>
</evidence>
<dbReference type="Pfam" id="PF00931">
    <property type="entry name" value="NB-ARC"/>
    <property type="match status" value="1"/>
</dbReference>
<evidence type="ECO:0000256" key="9">
    <source>
        <dbReference type="SAM" id="MobiDB-lite"/>
    </source>
</evidence>
<feature type="domain" description="WRKY" evidence="10">
    <location>
        <begin position="153"/>
        <end position="218"/>
    </location>
</feature>
<dbReference type="RefSeq" id="XP_031384593.1">
    <property type="nucleotide sequence ID" value="XM_031528733.1"/>
</dbReference>
<evidence type="ECO:0000256" key="2">
    <source>
        <dbReference type="ARBA" id="ARBA00022614"/>
    </source>
</evidence>
<name>A0A6P8CK96_PUNGR</name>
<feature type="region of interest" description="Disordered" evidence="9">
    <location>
        <begin position="283"/>
        <end position="324"/>
    </location>
</feature>
<feature type="region of interest" description="Disordered" evidence="9">
    <location>
        <begin position="1"/>
        <end position="36"/>
    </location>
</feature>
<keyword evidence="6" id="KW-0238">DNA-binding</keyword>